<sequence>MFIHCFGNRPFGEILCGNNQIFLPTNTFCYRSHVVDAPHFKESTDCNWVDWFGYQVLLGEHLTRIMFLKVTLLNLRHFDKVSMHTTTKYFPYNHIVATISENSDFSIRFSCCTSPVLLGVTVHQINKILLSWDVLDIHKIFGHLHHPVYPSTVLLLFAQDEEQHHVVCI</sequence>
<reference evidence="1" key="1">
    <citation type="submission" date="2022-04" db="EMBL/GenBank/DDBJ databases">
        <title>Genome of the entomopathogenic fungus Entomophthora muscae.</title>
        <authorList>
            <person name="Elya C."/>
            <person name="Lovett B.R."/>
            <person name="Lee E."/>
            <person name="Macias A.M."/>
            <person name="Hajek A.E."/>
            <person name="De Bivort B.L."/>
            <person name="Kasson M.T."/>
            <person name="De Fine Licht H.H."/>
            <person name="Stajich J.E."/>
        </authorList>
    </citation>
    <scope>NUCLEOTIDE SEQUENCE</scope>
    <source>
        <strain evidence="1">Berkeley</strain>
    </source>
</reference>
<organism evidence="1 2">
    <name type="scientific">Entomophthora muscae</name>
    <dbReference type="NCBI Taxonomy" id="34485"/>
    <lineage>
        <taxon>Eukaryota</taxon>
        <taxon>Fungi</taxon>
        <taxon>Fungi incertae sedis</taxon>
        <taxon>Zoopagomycota</taxon>
        <taxon>Entomophthoromycotina</taxon>
        <taxon>Entomophthoromycetes</taxon>
        <taxon>Entomophthorales</taxon>
        <taxon>Entomophthoraceae</taxon>
        <taxon>Entomophthora</taxon>
    </lineage>
</organism>
<evidence type="ECO:0000313" key="1">
    <source>
        <dbReference type="EMBL" id="KAJ9070890.1"/>
    </source>
</evidence>
<keyword evidence="2" id="KW-1185">Reference proteome</keyword>
<evidence type="ECO:0000313" key="2">
    <source>
        <dbReference type="Proteomes" id="UP001165960"/>
    </source>
</evidence>
<accession>A0ACC2T8S1</accession>
<name>A0ACC2T8S1_9FUNG</name>
<protein>
    <submittedName>
        <fullName evidence="1">Uncharacterized protein</fullName>
    </submittedName>
</protein>
<proteinExistence type="predicted"/>
<dbReference type="EMBL" id="QTSX02003557">
    <property type="protein sequence ID" value="KAJ9070890.1"/>
    <property type="molecule type" value="Genomic_DNA"/>
</dbReference>
<dbReference type="Proteomes" id="UP001165960">
    <property type="component" value="Unassembled WGS sequence"/>
</dbReference>
<gene>
    <name evidence="1" type="ORF">DSO57_1002950</name>
</gene>
<comment type="caution">
    <text evidence="1">The sequence shown here is derived from an EMBL/GenBank/DDBJ whole genome shotgun (WGS) entry which is preliminary data.</text>
</comment>